<feature type="transmembrane region" description="Helical" evidence="1">
    <location>
        <begin position="25"/>
        <end position="45"/>
    </location>
</feature>
<sequence>MEIIDFSNPLCAGIYFAAKAPSTSFRFLGFVSLFILSLICFHLLVDLPHRNTKFYYIFGTVFSILLAISDYLHRLEINPVIFQAKERTRLEILGKIYEKWTSIFQFSLGVLVAVVGTVSFTVLSYIRIVFGESFSFYPLLGIVVSIVFIGVLFYWGILRNIVLIQKELEEQMAK</sequence>
<keyword evidence="1" id="KW-0812">Transmembrane</keyword>
<evidence type="ECO:0000256" key="1">
    <source>
        <dbReference type="SAM" id="Phobius"/>
    </source>
</evidence>
<feature type="transmembrane region" description="Helical" evidence="1">
    <location>
        <begin position="137"/>
        <end position="157"/>
    </location>
</feature>
<accession>A0A6H2DLR2</accession>
<gene>
    <name evidence="2" type="ORF">HF685_06240</name>
</gene>
<organism evidence="2 3">
    <name type="scientific">Parasphingorhabdus halotolerans</name>
    <dbReference type="NCBI Taxonomy" id="2725558"/>
    <lineage>
        <taxon>Bacteria</taxon>
        <taxon>Pseudomonadati</taxon>
        <taxon>Pseudomonadota</taxon>
        <taxon>Alphaproteobacteria</taxon>
        <taxon>Sphingomonadales</taxon>
        <taxon>Sphingomonadaceae</taxon>
        <taxon>Parasphingorhabdus</taxon>
    </lineage>
</organism>
<reference evidence="2 3" key="1">
    <citation type="submission" date="2020-04" db="EMBL/GenBank/DDBJ databases">
        <title>Genome sequence for Sphingorhabdus sp. strain M1.</title>
        <authorList>
            <person name="Park S.-J."/>
        </authorList>
    </citation>
    <scope>NUCLEOTIDE SEQUENCE [LARGE SCALE GENOMIC DNA]</scope>
    <source>
        <strain evidence="2 3">JK6</strain>
    </source>
</reference>
<dbReference type="EMBL" id="CP051217">
    <property type="protein sequence ID" value="QJB68923.1"/>
    <property type="molecule type" value="Genomic_DNA"/>
</dbReference>
<dbReference type="Proteomes" id="UP000501600">
    <property type="component" value="Chromosome"/>
</dbReference>
<name>A0A6H2DLR2_9SPHN</name>
<dbReference type="KEGG" id="phao:HF685_06240"/>
<feature type="transmembrane region" description="Helical" evidence="1">
    <location>
        <begin position="103"/>
        <end position="125"/>
    </location>
</feature>
<protein>
    <submittedName>
        <fullName evidence="2">Uncharacterized protein</fullName>
    </submittedName>
</protein>
<feature type="transmembrane region" description="Helical" evidence="1">
    <location>
        <begin position="54"/>
        <end position="72"/>
    </location>
</feature>
<dbReference type="RefSeq" id="WP_168818765.1">
    <property type="nucleotide sequence ID" value="NZ_CP051217.1"/>
</dbReference>
<evidence type="ECO:0000313" key="2">
    <source>
        <dbReference type="EMBL" id="QJB68923.1"/>
    </source>
</evidence>
<keyword evidence="1" id="KW-0472">Membrane</keyword>
<proteinExistence type="predicted"/>
<dbReference type="AlphaFoldDB" id="A0A6H2DLR2"/>
<keyword evidence="1" id="KW-1133">Transmembrane helix</keyword>
<keyword evidence="3" id="KW-1185">Reference proteome</keyword>
<evidence type="ECO:0000313" key="3">
    <source>
        <dbReference type="Proteomes" id="UP000501600"/>
    </source>
</evidence>